<feature type="chain" id="PRO_5008191693" description="Dirigent protein" evidence="4">
    <location>
        <begin position="25"/>
        <end position="404"/>
    </location>
</feature>
<keyword evidence="3 4" id="KW-0964">Secreted</keyword>
<comment type="subunit">
    <text evidence="2 4">Homodimer.</text>
</comment>
<proteinExistence type="inferred from homology"/>
<comment type="function">
    <text evidence="4">Dirigent proteins impart stereoselectivity on the phenoxy radical-coupling reaction, yielding optically active lignans from two molecules of coniferyl alcohol in the biosynthesis of lignans, flavonolignans, and alkaloids and thus plays a central role in plant secondary metabolism.</text>
</comment>
<feature type="region of interest" description="Disordered" evidence="5">
    <location>
        <begin position="38"/>
        <end position="76"/>
    </location>
</feature>
<dbReference type="Proteomes" id="UP000243975">
    <property type="component" value="Unassembled WGS sequence"/>
</dbReference>
<evidence type="ECO:0000313" key="7">
    <source>
        <dbReference type="Proteomes" id="UP000243975"/>
    </source>
</evidence>
<feature type="compositionally biased region" description="Low complexity" evidence="5">
    <location>
        <begin position="38"/>
        <end position="49"/>
    </location>
</feature>
<accession>A0A124SG13</accession>
<comment type="subcellular location">
    <subcellularLocation>
        <location evidence="4">Secreted</location>
        <location evidence="4">Extracellular space</location>
        <location evidence="4">Apoplast</location>
    </subcellularLocation>
</comment>
<feature type="signal peptide" evidence="4">
    <location>
        <begin position="1"/>
        <end position="24"/>
    </location>
</feature>
<keyword evidence="4" id="KW-0052">Apoplast</keyword>
<reference evidence="6 7" key="1">
    <citation type="journal article" date="2016" name="Sci. Rep.">
        <title>The genome sequence of the outbreeding globe artichoke constructed de novo incorporating a phase-aware low-pass sequencing strategy of F1 progeny.</title>
        <authorList>
            <person name="Scaglione D."/>
            <person name="Reyes-Chin-Wo S."/>
            <person name="Acquadro A."/>
            <person name="Froenicke L."/>
            <person name="Portis E."/>
            <person name="Beitel C."/>
            <person name="Tirone M."/>
            <person name="Mauro R."/>
            <person name="Lo Monaco A."/>
            <person name="Mauromicale G."/>
            <person name="Faccioli P."/>
            <person name="Cattivelli L."/>
            <person name="Rieseberg L."/>
            <person name="Michelmore R."/>
            <person name="Lanteri S."/>
        </authorList>
    </citation>
    <scope>NUCLEOTIDE SEQUENCE [LARGE SCALE GENOMIC DNA]</scope>
    <source>
        <strain evidence="6">2C</strain>
    </source>
</reference>
<evidence type="ECO:0000313" key="6">
    <source>
        <dbReference type="EMBL" id="KVI04967.1"/>
    </source>
</evidence>
<evidence type="ECO:0000256" key="5">
    <source>
        <dbReference type="SAM" id="MobiDB-lite"/>
    </source>
</evidence>
<dbReference type="GO" id="GO:0048046">
    <property type="term" value="C:apoplast"/>
    <property type="evidence" value="ECO:0007669"/>
    <property type="project" value="UniProtKB-SubCell"/>
</dbReference>
<dbReference type="AlphaFoldDB" id="A0A124SG13"/>
<sequence length="404" mass="40204">MAISTSAIFKTTICILFLTRSVQSSYGTRILIDTTNDLPPALDDPLPTNQPGTTGSIGEIDTPHEDPTASLPSGQIPATVAPAPVVSPAVPLPATPIIKTPATNVAPVAGATQAGGTGAIGATPAGGAGAIGATPAGGAGAAGATKAGGSGAGVGAVATGGGAVAAGAGHPTLSFFMHDVLGGSQSTSRVVTGIVASSSANVVPFSTPNSQVFPITGGVPLNDINGIVNNNNLPYLAGFNGNNPNNPNANTVLQNTGNNNVGNGGNNLPFVAAGQLPAGITLQQLMFGSITVIDNEITEGHELGTGVLGRGQGFYLSSSLDGSSHTFALTTLFHGSDHEVEDTISFFGVHRTASEVSHIAVIGGTGKYEEAKGYATIESLPQVDEHTTDGVETIVHVNIYLTES</sequence>
<keyword evidence="7" id="KW-1185">Reference proteome</keyword>
<dbReference type="STRING" id="59895.A0A124SG13"/>
<dbReference type="Pfam" id="PF03018">
    <property type="entry name" value="Dirigent"/>
    <property type="match status" value="1"/>
</dbReference>
<dbReference type="GO" id="GO:0009699">
    <property type="term" value="P:phenylpropanoid biosynthetic process"/>
    <property type="evidence" value="ECO:0007669"/>
    <property type="project" value="UniProtKB-ARBA"/>
</dbReference>
<dbReference type="InterPro" id="IPR004265">
    <property type="entry name" value="Dirigent"/>
</dbReference>
<comment type="caution">
    <text evidence="6">The sequence shown here is derived from an EMBL/GenBank/DDBJ whole genome shotgun (WGS) entry which is preliminary data.</text>
</comment>
<protein>
    <recommendedName>
        <fullName evidence="4">Dirigent protein</fullName>
    </recommendedName>
</protein>
<comment type="similarity">
    <text evidence="1 4">Belongs to the plant dirigent protein family.</text>
</comment>
<evidence type="ECO:0000256" key="2">
    <source>
        <dbReference type="ARBA" id="ARBA00011738"/>
    </source>
</evidence>
<dbReference type="InterPro" id="IPR044859">
    <property type="entry name" value="Allene_oxi_cyc_Dirigent"/>
</dbReference>
<evidence type="ECO:0000256" key="4">
    <source>
        <dbReference type="RuleBase" id="RU363099"/>
    </source>
</evidence>
<keyword evidence="4" id="KW-0732">Signal</keyword>
<dbReference type="PANTHER" id="PTHR46215:SF15">
    <property type="entry name" value="DIRIGENT PROTEIN 24"/>
    <property type="match status" value="1"/>
</dbReference>
<gene>
    <name evidence="6" type="ORF">Ccrd_016712</name>
</gene>
<dbReference type="Gramene" id="KVI04967">
    <property type="protein sequence ID" value="KVI04967"/>
    <property type="gene ID" value="Ccrd_016712"/>
</dbReference>
<evidence type="ECO:0000256" key="3">
    <source>
        <dbReference type="ARBA" id="ARBA00022525"/>
    </source>
</evidence>
<organism evidence="6 7">
    <name type="scientific">Cynara cardunculus var. scolymus</name>
    <name type="common">Globe artichoke</name>
    <name type="synonym">Cynara scolymus</name>
    <dbReference type="NCBI Taxonomy" id="59895"/>
    <lineage>
        <taxon>Eukaryota</taxon>
        <taxon>Viridiplantae</taxon>
        <taxon>Streptophyta</taxon>
        <taxon>Embryophyta</taxon>
        <taxon>Tracheophyta</taxon>
        <taxon>Spermatophyta</taxon>
        <taxon>Magnoliopsida</taxon>
        <taxon>eudicotyledons</taxon>
        <taxon>Gunneridae</taxon>
        <taxon>Pentapetalae</taxon>
        <taxon>asterids</taxon>
        <taxon>campanulids</taxon>
        <taxon>Asterales</taxon>
        <taxon>Asteraceae</taxon>
        <taxon>Carduoideae</taxon>
        <taxon>Cardueae</taxon>
        <taxon>Carduinae</taxon>
        <taxon>Cynara</taxon>
    </lineage>
</organism>
<dbReference type="PANTHER" id="PTHR46215">
    <property type="entry name" value="DIRIGENT PROTEIN 24-RELATED"/>
    <property type="match status" value="1"/>
</dbReference>
<dbReference type="Gene3D" id="2.40.480.10">
    <property type="entry name" value="Allene oxide cyclase-like"/>
    <property type="match status" value="1"/>
</dbReference>
<evidence type="ECO:0000256" key="1">
    <source>
        <dbReference type="ARBA" id="ARBA00010746"/>
    </source>
</evidence>
<dbReference type="EMBL" id="LEKV01001893">
    <property type="protein sequence ID" value="KVI04967.1"/>
    <property type="molecule type" value="Genomic_DNA"/>
</dbReference>
<name>A0A124SG13_CYNCS</name>